<dbReference type="Pfam" id="PF13411">
    <property type="entry name" value="MerR_1"/>
    <property type="match status" value="1"/>
</dbReference>
<dbReference type="InterPro" id="IPR029442">
    <property type="entry name" value="GyrI-like"/>
</dbReference>
<proteinExistence type="predicted"/>
<keyword evidence="1" id="KW-0238">DNA-binding</keyword>
<dbReference type="PROSITE" id="PS50937">
    <property type="entry name" value="HTH_MERR_2"/>
    <property type="match status" value="1"/>
</dbReference>
<gene>
    <name evidence="3" type="ORF">WMO28_08380</name>
</gene>
<dbReference type="Gene3D" id="3.20.80.10">
    <property type="entry name" value="Regulatory factor, effector binding domain"/>
    <property type="match status" value="1"/>
</dbReference>
<dbReference type="Pfam" id="PF06445">
    <property type="entry name" value="GyrI-like"/>
    <property type="match status" value="1"/>
</dbReference>
<dbReference type="RefSeq" id="WP_349056662.1">
    <property type="nucleotide sequence ID" value="NZ_JBBMEJ010000008.1"/>
</dbReference>
<feature type="domain" description="HTH merR-type" evidence="2">
    <location>
        <begin position="6"/>
        <end position="75"/>
    </location>
</feature>
<reference evidence="3 4" key="1">
    <citation type="submission" date="2024-03" db="EMBL/GenBank/DDBJ databases">
        <title>Human intestinal bacterial collection.</title>
        <authorList>
            <person name="Pauvert C."/>
            <person name="Hitch T.C.A."/>
            <person name="Clavel T."/>
        </authorList>
    </citation>
    <scope>NUCLEOTIDE SEQUENCE [LARGE SCALE GENOMIC DNA]</scope>
    <source>
        <strain evidence="3 4">CLA-JM-H16</strain>
    </source>
</reference>
<comment type="caution">
    <text evidence="3">The sequence shown here is derived from an EMBL/GenBank/DDBJ whole genome shotgun (WGS) entry which is preliminary data.</text>
</comment>
<organism evidence="3 4">
    <name type="scientific">Blautia aquisgranensis</name>
    <dbReference type="NCBI Taxonomy" id="3133153"/>
    <lineage>
        <taxon>Bacteria</taxon>
        <taxon>Bacillati</taxon>
        <taxon>Bacillota</taxon>
        <taxon>Clostridia</taxon>
        <taxon>Lachnospirales</taxon>
        <taxon>Lachnospiraceae</taxon>
        <taxon>Blautia</taxon>
    </lineage>
</organism>
<dbReference type="PANTHER" id="PTHR30204:SF85">
    <property type="entry name" value="MULTIDRUG-EFFLUX TRANSPORTER 2 REGULATOR"/>
    <property type="match status" value="1"/>
</dbReference>
<dbReference type="InterPro" id="IPR009061">
    <property type="entry name" value="DNA-bd_dom_put_sf"/>
</dbReference>
<evidence type="ECO:0000256" key="1">
    <source>
        <dbReference type="ARBA" id="ARBA00023125"/>
    </source>
</evidence>
<dbReference type="Proteomes" id="UP001473063">
    <property type="component" value="Unassembled WGS sequence"/>
</dbReference>
<dbReference type="SUPFAM" id="SSF46955">
    <property type="entry name" value="Putative DNA-binding domain"/>
    <property type="match status" value="1"/>
</dbReference>
<name>A0ABV1BFG4_9FIRM</name>
<sequence length="275" mass="32966">MIRDTYMTTGEFAKLMKISKHTLFHYDEIGLFCPEALGENGYRYYSIYQMETLDTILLLKKTGMSLQEIKAFLEKRSADNFIKTFEIKQREIDREIRRLQSMKEWMTQRKNKIQYAQNCDFSELRTIHHPRRYYLYEDVTEMTDKGFFLKINELVERLERQDTECDYDVAYMQYPQEINQGIYDGYHNAILLLSKKIRDPQIRVLPEGEYLTAYHIGHWETIGEAYKRLDMYREGHHICTEGNYLEYYVVDNFTAKGIEDYVTEISIKIAEKADK</sequence>
<dbReference type="SUPFAM" id="SSF55136">
    <property type="entry name" value="Probable bacterial effector-binding domain"/>
    <property type="match status" value="1"/>
</dbReference>
<dbReference type="InterPro" id="IPR011256">
    <property type="entry name" value="Reg_factor_effector_dom_sf"/>
</dbReference>
<evidence type="ECO:0000313" key="4">
    <source>
        <dbReference type="Proteomes" id="UP001473063"/>
    </source>
</evidence>
<dbReference type="InterPro" id="IPR000551">
    <property type="entry name" value="MerR-type_HTH_dom"/>
</dbReference>
<dbReference type="Gene3D" id="1.10.1660.10">
    <property type="match status" value="1"/>
</dbReference>
<evidence type="ECO:0000313" key="3">
    <source>
        <dbReference type="EMBL" id="MEQ2370961.1"/>
    </source>
</evidence>
<accession>A0ABV1BFG4</accession>
<keyword evidence="4" id="KW-1185">Reference proteome</keyword>
<protein>
    <submittedName>
        <fullName evidence="3">MerR family transcriptional regulator</fullName>
    </submittedName>
</protein>
<dbReference type="EMBL" id="JBBMEJ010000008">
    <property type="protein sequence ID" value="MEQ2370961.1"/>
    <property type="molecule type" value="Genomic_DNA"/>
</dbReference>
<dbReference type="SMART" id="SM00422">
    <property type="entry name" value="HTH_MERR"/>
    <property type="match status" value="1"/>
</dbReference>
<dbReference type="CDD" id="cd04782">
    <property type="entry name" value="HTH_BltR"/>
    <property type="match status" value="1"/>
</dbReference>
<dbReference type="InterPro" id="IPR047057">
    <property type="entry name" value="MerR_fam"/>
</dbReference>
<dbReference type="PANTHER" id="PTHR30204">
    <property type="entry name" value="REDOX-CYCLING DRUG-SENSING TRANSCRIPTIONAL ACTIVATOR SOXR"/>
    <property type="match status" value="1"/>
</dbReference>
<evidence type="ECO:0000259" key="2">
    <source>
        <dbReference type="PROSITE" id="PS50937"/>
    </source>
</evidence>